<sequence>MFNPAMKFGMHSSVISSFPSVESSSSSSIKSGKSGKSGSTGDSFSHYHSNSSISTVQSNGTTKMGSPPGYNNQNARNGSISSMLSGGPPSPTQPFANGHGYQSNGYGGKFGAMTALTEEDPLSPQYSYEPQSFAELDDYRQCLQWLQQTCRPVFMKELVQLQNVPIPITAANAKDASQIGGTRNVQVASWKQSQVQIVSIDRWGSPEDVLEEIQALHKLRKCRQIIQLYGYLPIANLPSGQLPALLVQQPSLGSLRQFLDHHFDSIQWPERYKLALDMAQGLRYLTSQNIPCSMHSGNILVDAEGTAILTGFGTPGGMVASAPCQMTAQPSPSALLVYMAPEQIQGKSGYSPDWEVYSLGILLWELSSGRIPFEEIIARAEAGPRLAKNMEQLSSAIAKGLREETIPGTPEIYEQLFKMCWETDAESRPPLEVVEETLQMLVVVEPMDMLMLPGEESSMNISTTVSDSIDGDSVSSHTATRPNSVRSNSPGPNPVRSHTRPTTLHQAISVSNADMTEWFILSGHDLNGYQIVSTFSLECEITPIQTCLGHFLPSSLPILKELLEQDVDTKLLAKRSLQNCLHILLDRYIPFKNDNGSAHLFAAVDMLLELNVEVNAQDVQGYTPLHLLMRNPKISSEDVTEVLKRLLAKGADTSITVPRDGNVLAVASKYLHFEAAKMILATDVTASDPESIDKAIESCMTMTGRPTDKFVNLRAKTRELLKLWTGTVGTPRRERLVIKVLNEAGMVDASGLKTKGKVIKMAPPRQLEVASAYYENNIRKQREKIYDAIAFGAYMTR</sequence>
<evidence type="ECO:0000313" key="5">
    <source>
        <dbReference type="EMBL" id="GJJ73864.1"/>
    </source>
</evidence>
<dbReference type="PROSITE" id="PS50297">
    <property type="entry name" value="ANK_REP_REGION"/>
    <property type="match status" value="1"/>
</dbReference>
<reference evidence="5" key="1">
    <citation type="submission" date="2021-11" db="EMBL/GenBank/DDBJ databases">
        <authorList>
            <person name="Herlambang A."/>
            <person name="Guo Y."/>
            <person name="Takashima Y."/>
            <person name="Nishizawa T."/>
        </authorList>
    </citation>
    <scope>NUCLEOTIDE SEQUENCE</scope>
    <source>
        <strain evidence="5">E1425</strain>
    </source>
</reference>
<dbReference type="InterPro" id="IPR002110">
    <property type="entry name" value="Ankyrin_rpt"/>
</dbReference>
<feature type="repeat" description="ANK" evidence="2">
    <location>
        <begin position="620"/>
        <end position="658"/>
    </location>
</feature>
<feature type="compositionally biased region" description="Low complexity" evidence="3">
    <location>
        <begin position="461"/>
        <end position="476"/>
    </location>
</feature>
<dbReference type="EMBL" id="BQFW01000008">
    <property type="protein sequence ID" value="GJJ73864.1"/>
    <property type="molecule type" value="Genomic_DNA"/>
</dbReference>
<dbReference type="PANTHER" id="PTHR44329">
    <property type="entry name" value="SERINE/THREONINE-PROTEIN KINASE TNNI3K-RELATED"/>
    <property type="match status" value="1"/>
</dbReference>
<dbReference type="GO" id="GO:0005524">
    <property type="term" value="F:ATP binding"/>
    <property type="evidence" value="ECO:0007669"/>
    <property type="project" value="InterPro"/>
</dbReference>
<dbReference type="SUPFAM" id="SSF48403">
    <property type="entry name" value="Ankyrin repeat"/>
    <property type="match status" value="1"/>
</dbReference>
<dbReference type="Gene3D" id="1.10.510.10">
    <property type="entry name" value="Transferase(Phosphotransferase) domain 1"/>
    <property type="match status" value="1"/>
</dbReference>
<name>A0A9P3HBV6_9FUNG</name>
<gene>
    <name evidence="5" type="ORF">EMPS_06222</name>
</gene>
<protein>
    <recommendedName>
        <fullName evidence="4">Protein kinase domain-containing protein</fullName>
    </recommendedName>
</protein>
<comment type="caution">
    <text evidence="5">The sequence shown here is derived from an EMBL/GenBank/DDBJ whole genome shotgun (WGS) entry which is preliminary data.</text>
</comment>
<feature type="region of interest" description="Disordered" evidence="3">
    <location>
        <begin position="17"/>
        <end position="101"/>
    </location>
</feature>
<accession>A0A9P3HBV6</accession>
<organism evidence="5 6">
    <name type="scientific">Entomortierella parvispora</name>
    <dbReference type="NCBI Taxonomy" id="205924"/>
    <lineage>
        <taxon>Eukaryota</taxon>
        <taxon>Fungi</taxon>
        <taxon>Fungi incertae sedis</taxon>
        <taxon>Mucoromycota</taxon>
        <taxon>Mortierellomycotina</taxon>
        <taxon>Mortierellomycetes</taxon>
        <taxon>Mortierellales</taxon>
        <taxon>Mortierellaceae</taxon>
        <taxon>Entomortierella</taxon>
    </lineage>
</organism>
<reference evidence="5" key="2">
    <citation type="journal article" date="2022" name="Microbiol. Resour. Announc.">
        <title>Whole-Genome Sequence of Entomortierella parvispora E1425, a Mucoromycotan Fungus Associated with Burkholderiaceae-Related Endosymbiotic Bacteria.</title>
        <authorList>
            <person name="Herlambang A."/>
            <person name="Guo Y."/>
            <person name="Takashima Y."/>
            <person name="Narisawa K."/>
            <person name="Ohta H."/>
            <person name="Nishizawa T."/>
        </authorList>
    </citation>
    <scope>NUCLEOTIDE SEQUENCE</scope>
    <source>
        <strain evidence="5">E1425</strain>
    </source>
</reference>
<evidence type="ECO:0000256" key="2">
    <source>
        <dbReference type="PROSITE-ProRule" id="PRU00023"/>
    </source>
</evidence>
<dbReference type="PROSITE" id="PS50088">
    <property type="entry name" value="ANK_REPEAT"/>
    <property type="match status" value="1"/>
</dbReference>
<feature type="compositionally biased region" description="Low complexity" evidence="3">
    <location>
        <begin position="17"/>
        <end position="54"/>
    </location>
</feature>
<dbReference type="Pfam" id="PF07714">
    <property type="entry name" value="PK_Tyr_Ser-Thr"/>
    <property type="match status" value="1"/>
</dbReference>
<dbReference type="GO" id="GO:0004674">
    <property type="term" value="F:protein serine/threonine kinase activity"/>
    <property type="evidence" value="ECO:0007669"/>
    <property type="project" value="TreeGrafter"/>
</dbReference>
<keyword evidence="2" id="KW-0040">ANK repeat</keyword>
<dbReference type="SUPFAM" id="SSF56112">
    <property type="entry name" value="Protein kinase-like (PK-like)"/>
    <property type="match status" value="1"/>
</dbReference>
<dbReference type="OrthoDB" id="346907at2759"/>
<keyword evidence="6" id="KW-1185">Reference proteome</keyword>
<feature type="compositionally biased region" description="Polar residues" evidence="3">
    <location>
        <begin position="477"/>
        <end position="490"/>
    </location>
</feature>
<feature type="compositionally biased region" description="Polar residues" evidence="3">
    <location>
        <begin position="55"/>
        <end position="84"/>
    </location>
</feature>
<feature type="region of interest" description="Disordered" evidence="3">
    <location>
        <begin position="461"/>
        <end position="501"/>
    </location>
</feature>
<dbReference type="InterPro" id="IPR000719">
    <property type="entry name" value="Prot_kinase_dom"/>
</dbReference>
<dbReference type="InterPro" id="IPR011009">
    <property type="entry name" value="Kinase-like_dom_sf"/>
</dbReference>
<evidence type="ECO:0000256" key="1">
    <source>
        <dbReference type="ARBA" id="ARBA00005843"/>
    </source>
</evidence>
<proteinExistence type="inferred from homology"/>
<dbReference type="InterPro" id="IPR036770">
    <property type="entry name" value="Ankyrin_rpt-contain_sf"/>
</dbReference>
<dbReference type="AlphaFoldDB" id="A0A9P3HBV6"/>
<dbReference type="Proteomes" id="UP000827284">
    <property type="component" value="Unassembled WGS sequence"/>
</dbReference>
<dbReference type="InterPro" id="IPR051681">
    <property type="entry name" value="Ser/Thr_Kinases-Pseudokinases"/>
</dbReference>
<comment type="similarity">
    <text evidence="1">Belongs to the protein kinase superfamily. TKL Ser/Thr protein kinase family.</text>
</comment>
<feature type="domain" description="Protein kinase" evidence="4">
    <location>
        <begin position="171"/>
        <end position="442"/>
    </location>
</feature>
<dbReference type="PROSITE" id="PS50011">
    <property type="entry name" value="PROTEIN_KINASE_DOM"/>
    <property type="match status" value="1"/>
</dbReference>
<dbReference type="Gene3D" id="1.25.40.20">
    <property type="entry name" value="Ankyrin repeat-containing domain"/>
    <property type="match status" value="1"/>
</dbReference>
<evidence type="ECO:0000256" key="3">
    <source>
        <dbReference type="SAM" id="MobiDB-lite"/>
    </source>
</evidence>
<dbReference type="SMART" id="SM00248">
    <property type="entry name" value="ANK"/>
    <property type="match status" value="2"/>
</dbReference>
<evidence type="ECO:0000313" key="6">
    <source>
        <dbReference type="Proteomes" id="UP000827284"/>
    </source>
</evidence>
<dbReference type="InterPro" id="IPR001245">
    <property type="entry name" value="Ser-Thr/Tyr_kinase_cat_dom"/>
</dbReference>
<evidence type="ECO:0000259" key="4">
    <source>
        <dbReference type="PROSITE" id="PS50011"/>
    </source>
</evidence>